<protein>
    <submittedName>
        <fullName evidence="1">Uncharacterized protein</fullName>
    </submittedName>
</protein>
<dbReference type="AlphaFoldDB" id="A0A2T0SRN7"/>
<accession>A0A2T0SRN7</accession>
<evidence type="ECO:0000313" key="2">
    <source>
        <dbReference type="Proteomes" id="UP000239210"/>
    </source>
</evidence>
<sequence length="148" mass="14816">MRRAGTVLGTGVVLAALLGALAVVSWAARDRAPFGPGSLAAVERAVTAAGLRVCATADVAHDLPGGSLGGRAYEVAATCPGAAVTVVVDRFASPGARDAAARRFESLTRPRGSGAVLTVADATVLLPGTGDEDTRRRLRAALVGEGAR</sequence>
<dbReference type="EMBL" id="PVTG01000026">
    <property type="protein sequence ID" value="PRY36069.1"/>
    <property type="molecule type" value="Genomic_DNA"/>
</dbReference>
<comment type="caution">
    <text evidence="1">The sequence shown here is derived from an EMBL/GenBank/DDBJ whole genome shotgun (WGS) entry which is preliminary data.</text>
</comment>
<evidence type="ECO:0000313" key="1">
    <source>
        <dbReference type="EMBL" id="PRY36069.1"/>
    </source>
</evidence>
<gene>
    <name evidence="1" type="ORF">LY71_12630</name>
</gene>
<organism evidence="1 2">
    <name type="scientific">Geodermatophilus tzadiensis</name>
    <dbReference type="NCBI Taxonomy" id="1137988"/>
    <lineage>
        <taxon>Bacteria</taxon>
        <taxon>Bacillati</taxon>
        <taxon>Actinomycetota</taxon>
        <taxon>Actinomycetes</taxon>
        <taxon>Geodermatophilales</taxon>
        <taxon>Geodermatophilaceae</taxon>
        <taxon>Geodermatophilus</taxon>
    </lineage>
</organism>
<proteinExistence type="predicted"/>
<keyword evidence="2" id="KW-1185">Reference proteome</keyword>
<reference evidence="1 2" key="1">
    <citation type="submission" date="2018-03" db="EMBL/GenBank/DDBJ databases">
        <title>Genomic Encyclopedia of Archaeal and Bacterial Type Strains, Phase II (KMG-II): from individual species to whole genera.</title>
        <authorList>
            <person name="Goeker M."/>
        </authorList>
    </citation>
    <scope>NUCLEOTIDE SEQUENCE [LARGE SCALE GENOMIC DNA]</scope>
    <source>
        <strain evidence="1 2">DSM 45416</strain>
    </source>
</reference>
<dbReference type="Proteomes" id="UP000239210">
    <property type="component" value="Unassembled WGS sequence"/>
</dbReference>
<name>A0A2T0SRN7_9ACTN</name>